<organism evidence="2 3">
    <name type="scientific">Marilutibacter spongiae</name>
    <dbReference type="NCBI Taxonomy" id="2025720"/>
    <lineage>
        <taxon>Bacteria</taxon>
        <taxon>Pseudomonadati</taxon>
        <taxon>Pseudomonadota</taxon>
        <taxon>Gammaproteobacteria</taxon>
        <taxon>Lysobacterales</taxon>
        <taxon>Lysobacteraceae</taxon>
        <taxon>Marilutibacter</taxon>
    </lineage>
</organism>
<name>A0A7W3TJS4_9GAMM</name>
<evidence type="ECO:0000313" key="2">
    <source>
        <dbReference type="EMBL" id="MBB1059603.1"/>
    </source>
</evidence>
<evidence type="ECO:0000256" key="1">
    <source>
        <dbReference type="SAM" id="SignalP"/>
    </source>
</evidence>
<proteinExistence type="predicted"/>
<dbReference type="RefSeq" id="WP_182685257.1">
    <property type="nucleotide sequence ID" value="NZ_JACHTF010000003.1"/>
</dbReference>
<feature type="chain" id="PRO_5031414828" evidence="1">
    <location>
        <begin position="24"/>
        <end position="165"/>
    </location>
</feature>
<gene>
    <name evidence="2" type="ORF">H4F98_03340</name>
</gene>
<keyword evidence="3" id="KW-1185">Reference proteome</keyword>
<evidence type="ECO:0000313" key="3">
    <source>
        <dbReference type="Proteomes" id="UP000523196"/>
    </source>
</evidence>
<dbReference type="Proteomes" id="UP000523196">
    <property type="component" value="Unassembled WGS sequence"/>
</dbReference>
<sequence length="165" mass="16970">MSVQTRLRLGCLVLATIPLLAGATTPGTEGPPRCKQIHADLVELASTEGCNPGLASCFLGEVEGNHGLVGTTHFNADSAAAGPATSPGFISYGGAFEYRTARGTLHMRETGVTSPAVVTAYQQVDHGEGRFEGATGYFFVSGTKSPEGVVTTELSGQLCLALGQP</sequence>
<reference evidence="2 3" key="1">
    <citation type="submission" date="2020-08" db="EMBL/GenBank/DDBJ databases">
        <authorList>
            <person name="Xu S."/>
            <person name="Li A."/>
        </authorList>
    </citation>
    <scope>NUCLEOTIDE SEQUENCE [LARGE SCALE GENOMIC DNA]</scope>
    <source>
        <strain evidence="2 3">119BY6-57</strain>
    </source>
</reference>
<protein>
    <submittedName>
        <fullName evidence="2">Uncharacterized protein</fullName>
    </submittedName>
</protein>
<comment type="caution">
    <text evidence="2">The sequence shown here is derived from an EMBL/GenBank/DDBJ whole genome shotgun (WGS) entry which is preliminary data.</text>
</comment>
<dbReference type="EMBL" id="JACHTF010000003">
    <property type="protein sequence ID" value="MBB1059603.1"/>
    <property type="molecule type" value="Genomic_DNA"/>
</dbReference>
<keyword evidence="1" id="KW-0732">Signal</keyword>
<accession>A0A7W3TJS4</accession>
<feature type="signal peptide" evidence="1">
    <location>
        <begin position="1"/>
        <end position="23"/>
    </location>
</feature>
<dbReference type="AlphaFoldDB" id="A0A7W3TJS4"/>